<proteinExistence type="predicted"/>
<evidence type="ECO:0000313" key="1">
    <source>
        <dbReference type="EMBL" id="MCR8825549.1"/>
    </source>
</evidence>
<reference evidence="1" key="1">
    <citation type="submission" date="2022-07" db="EMBL/GenBank/DDBJ databases">
        <title>Pseudosulfitobacter sp. strain AP-MA-4, whole genome sequence.</title>
        <authorList>
            <person name="Jiang Y."/>
        </authorList>
    </citation>
    <scope>NUCLEOTIDE SEQUENCE</scope>
    <source>
        <strain evidence="1">AP-MA-4</strain>
    </source>
</reference>
<dbReference type="RefSeq" id="WP_258293228.1">
    <property type="nucleotide sequence ID" value="NZ_JANKJG010000002.1"/>
</dbReference>
<name>A0ABT1YXE6_9RHOB</name>
<comment type="caution">
    <text evidence="1">The sequence shown here is derived from an EMBL/GenBank/DDBJ whole genome shotgun (WGS) entry which is preliminary data.</text>
</comment>
<dbReference type="Proteomes" id="UP001165396">
    <property type="component" value="Unassembled WGS sequence"/>
</dbReference>
<gene>
    <name evidence="1" type="ORF">NTA49_03270</name>
</gene>
<keyword evidence="2" id="KW-1185">Reference proteome</keyword>
<accession>A0ABT1YXE6</accession>
<sequence>MNGKLTRETEIDRVSELLGLPEEVNDTKTLTDQVGYGLPAASVEKILQIMHSPPELNLIPERAYRRAKTEKQPLSPVKSQVLYDFARAYVVADRVHEGNGALVMRFLEKPHSELGGVAPMALAISSPAGADAVIELLTR</sequence>
<organism evidence="1 2">
    <name type="scientific">Pseudosulfitobacter koreensis</name>
    <dbReference type="NCBI Taxonomy" id="2968472"/>
    <lineage>
        <taxon>Bacteria</taxon>
        <taxon>Pseudomonadati</taxon>
        <taxon>Pseudomonadota</taxon>
        <taxon>Alphaproteobacteria</taxon>
        <taxon>Rhodobacterales</taxon>
        <taxon>Roseobacteraceae</taxon>
        <taxon>Pseudosulfitobacter</taxon>
    </lineage>
</organism>
<protein>
    <submittedName>
        <fullName evidence="1">DUF2384 domain-containing protein</fullName>
    </submittedName>
</protein>
<evidence type="ECO:0000313" key="2">
    <source>
        <dbReference type="Proteomes" id="UP001165396"/>
    </source>
</evidence>
<dbReference type="EMBL" id="JANKJG010000002">
    <property type="protein sequence ID" value="MCR8825549.1"/>
    <property type="molecule type" value="Genomic_DNA"/>
</dbReference>